<sequence length="56" mass="5914">MAKTTKPITLAGRATLERRALMAKVVLEGDKRLGRQSDPRIVALAKSAPPSGRASA</sequence>
<dbReference type="Proteomes" id="UP000271573">
    <property type="component" value="Chromosome"/>
</dbReference>
<evidence type="ECO:0000313" key="1">
    <source>
        <dbReference type="EMBL" id="BBH15944.1"/>
    </source>
</evidence>
<dbReference type="KEGG" id="nbe:Back2_02310"/>
<accession>A0A3G9IXP3</accession>
<proteinExistence type="predicted"/>
<dbReference type="EMBL" id="AP019307">
    <property type="protein sequence ID" value="BBH15944.1"/>
    <property type="molecule type" value="Genomic_DNA"/>
</dbReference>
<evidence type="ECO:0000313" key="2">
    <source>
        <dbReference type="Proteomes" id="UP000271573"/>
    </source>
</evidence>
<gene>
    <name evidence="1" type="ORF">Back2_02310</name>
</gene>
<keyword evidence="2" id="KW-1185">Reference proteome</keyword>
<dbReference type="RefSeq" id="WP_164512423.1">
    <property type="nucleotide sequence ID" value="NZ_AP019307.1"/>
</dbReference>
<organism evidence="1 2">
    <name type="scientific">Nocardioides baekrokdamisoli</name>
    <dbReference type="NCBI Taxonomy" id="1804624"/>
    <lineage>
        <taxon>Bacteria</taxon>
        <taxon>Bacillati</taxon>
        <taxon>Actinomycetota</taxon>
        <taxon>Actinomycetes</taxon>
        <taxon>Propionibacteriales</taxon>
        <taxon>Nocardioidaceae</taxon>
        <taxon>Nocardioides</taxon>
    </lineage>
</organism>
<reference evidence="1 2" key="1">
    <citation type="submission" date="2018-11" db="EMBL/GenBank/DDBJ databases">
        <title>Complete genome sequence of Nocardioides baekrokdamisoli strain KCTC 39748.</title>
        <authorList>
            <person name="Kang S.W."/>
            <person name="Lee K.C."/>
            <person name="Kim K.K."/>
            <person name="Kim J.S."/>
            <person name="Kim D.S."/>
            <person name="Ko S.H."/>
            <person name="Yang S.H."/>
            <person name="Shin Y.K."/>
            <person name="Lee J.S."/>
        </authorList>
    </citation>
    <scope>NUCLEOTIDE SEQUENCE [LARGE SCALE GENOMIC DNA]</scope>
    <source>
        <strain evidence="1 2">KCTC 39748</strain>
    </source>
</reference>
<dbReference type="AlphaFoldDB" id="A0A3G9IXP3"/>
<protein>
    <submittedName>
        <fullName evidence="1">Uncharacterized protein</fullName>
    </submittedName>
</protein>
<name>A0A3G9IXP3_9ACTN</name>